<dbReference type="SUPFAM" id="SSF52091">
    <property type="entry name" value="SpoIIaa-like"/>
    <property type="match status" value="1"/>
</dbReference>
<evidence type="ECO:0000259" key="1">
    <source>
        <dbReference type="PROSITE" id="PS50801"/>
    </source>
</evidence>
<organism evidence="2 3">
    <name type="scientific">Streptomyces rubradiris</name>
    <name type="common">Streptomyces achromogenes subsp. rubradiris</name>
    <dbReference type="NCBI Taxonomy" id="285531"/>
    <lineage>
        <taxon>Bacteria</taxon>
        <taxon>Bacillati</taxon>
        <taxon>Actinomycetota</taxon>
        <taxon>Actinomycetes</taxon>
        <taxon>Kitasatosporales</taxon>
        <taxon>Streptomycetaceae</taxon>
        <taxon>Streptomyces</taxon>
    </lineage>
</organism>
<gene>
    <name evidence="2" type="ORF">Srubr_19060</name>
</gene>
<dbReference type="Pfam" id="PF13466">
    <property type="entry name" value="STAS_2"/>
    <property type="match status" value="1"/>
</dbReference>
<evidence type="ECO:0000313" key="3">
    <source>
        <dbReference type="Proteomes" id="UP000646738"/>
    </source>
</evidence>
<comment type="caution">
    <text evidence="2">The sequence shown here is derived from an EMBL/GenBank/DDBJ whole genome shotgun (WGS) entry which is preliminary data.</text>
</comment>
<protein>
    <recommendedName>
        <fullName evidence="1">STAS domain-containing protein</fullName>
    </recommendedName>
</protein>
<dbReference type="PROSITE" id="PS50801">
    <property type="entry name" value="STAS"/>
    <property type="match status" value="1"/>
</dbReference>
<dbReference type="Proteomes" id="UP000646738">
    <property type="component" value="Unassembled WGS sequence"/>
</dbReference>
<sequence length="108" mass="11231">MAFDAYLGFAGTTASIHLAGDLSEHDVPRLRSLIDQAARQPVRRLVLDAAELTSMDAGGARCLAFAQQQLPAGAEIVVDGAGDAVLEALRFSGLDRSVTVVAARVPVA</sequence>
<feature type="domain" description="STAS" evidence="1">
    <location>
        <begin position="16"/>
        <end position="108"/>
    </location>
</feature>
<dbReference type="Gene3D" id="3.30.750.24">
    <property type="entry name" value="STAS domain"/>
    <property type="match status" value="1"/>
</dbReference>
<dbReference type="RefSeq" id="WP_189997670.1">
    <property type="nucleotide sequence ID" value="NZ_BNCB01000016.1"/>
</dbReference>
<dbReference type="EMBL" id="BNEA01000007">
    <property type="protein sequence ID" value="GHI52060.1"/>
    <property type="molecule type" value="Genomic_DNA"/>
</dbReference>
<dbReference type="CDD" id="cd07043">
    <property type="entry name" value="STAS_anti-anti-sigma_factors"/>
    <property type="match status" value="1"/>
</dbReference>
<keyword evidence="3" id="KW-1185">Reference proteome</keyword>
<reference evidence="3" key="1">
    <citation type="submission" date="2023-07" db="EMBL/GenBank/DDBJ databases">
        <title>Whole genome shotgun sequence of Streptomyces achromogenes subsp. rubradiris NBRC 14000.</title>
        <authorList>
            <person name="Komaki H."/>
            <person name="Tamura T."/>
        </authorList>
    </citation>
    <scope>NUCLEOTIDE SEQUENCE [LARGE SCALE GENOMIC DNA]</scope>
    <source>
        <strain evidence="3">NBRC 14000</strain>
    </source>
</reference>
<evidence type="ECO:0000313" key="2">
    <source>
        <dbReference type="EMBL" id="GHI52060.1"/>
    </source>
</evidence>
<dbReference type="InterPro" id="IPR058548">
    <property type="entry name" value="MlaB-like_STAS"/>
</dbReference>
<dbReference type="InterPro" id="IPR036513">
    <property type="entry name" value="STAS_dom_sf"/>
</dbReference>
<name>A0ABQ3R879_STRRR</name>
<proteinExistence type="predicted"/>
<accession>A0ABQ3R879</accession>
<dbReference type="InterPro" id="IPR002645">
    <property type="entry name" value="STAS_dom"/>
</dbReference>